<protein>
    <submittedName>
        <fullName evidence="3">Uncharacterized protein</fullName>
    </submittedName>
</protein>
<feature type="transmembrane region" description="Helical" evidence="1">
    <location>
        <begin position="6"/>
        <end position="24"/>
    </location>
</feature>
<dbReference type="InterPro" id="IPR026508">
    <property type="entry name" value="TMEM164"/>
</dbReference>
<keyword evidence="1" id="KW-1133">Transmembrane helix</keyword>
<keyword evidence="1" id="KW-0472">Membrane</keyword>
<dbReference type="AlphaFoldDB" id="A0A914DWF0"/>
<accession>A0A914DWF0</accession>
<feature type="transmembrane region" description="Helical" evidence="1">
    <location>
        <begin position="59"/>
        <end position="80"/>
    </location>
</feature>
<dbReference type="Proteomes" id="UP000887540">
    <property type="component" value="Unplaced"/>
</dbReference>
<evidence type="ECO:0000256" key="1">
    <source>
        <dbReference type="SAM" id="Phobius"/>
    </source>
</evidence>
<proteinExistence type="predicted"/>
<name>A0A914DWF0_9BILA</name>
<dbReference type="PANTHER" id="PTHR20948">
    <property type="entry name" value="TRANSMEMBRANE PROTEIN 164"/>
    <property type="match status" value="1"/>
</dbReference>
<evidence type="ECO:0000313" key="3">
    <source>
        <dbReference type="WBParaSite" id="ACRNAN_scaffold4130.g26025.t1"/>
    </source>
</evidence>
<evidence type="ECO:0000313" key="2">
    <source>
        <dbReference type="Proteomes" id="UP000887540"/>
    </source>
</evidence>
<keyword evidence="1" id="KW-0812">Transmembrane</keyword>
<organism evidence="2 3">
    <name type="scientific">Acrobeloides nanus</name>
    <dbReference type="NCBI Taxonomy" id="290746"/>
    <lineage>
        <taxon>Eukaryota</taxon>
        <taxon>Metazoa</taxon>
        <taxon>Ecdysozoa</taxon>
        <taxon>Nematoda</taxon>
        <taxon>Chromadorea</taxon>
        <taxon>Rhabditida</taxon>
        <taxon>Tylenchina</taxon>
        <taxon>Cephalobomorpha</taxon>
        <taxon>Cephaloboidea</taxon>
        <taxon>Cephalobidae</taxon>
        <taxon>Acrobeloides</taxon>
    </lineage>
</organism>
<sequence length="101" mass="11347">MSINNIAWPVFSFSLIVLYHYLLLQPLSLLTQVNLNCILCPAVSDPFASRFWRPCAISFLSLLTPLITSLYSLLGVWLVAGAKQLVIETSMNEHIVIKKLI</sequence>
<reference evidence="3" key="1">
    <citation type="submission" date="2022-11" db="UniProtKB">
        <authorList>
            <consortium name="WormBaseParasite"/>
        </authorList>
    </citation>
    <scope>IDENTIFICATION</scope>
</reference>
<keyword evidence="2" id="KW-1185">Reference proteome</keyword>
<dbReference type="WBParaSite" id="ACRNAN_scaffold4130.g26025.t1">
    <property type="protein sequence ID" value="ACRNAN_scaffold4130.g26025.t1"/>
    <property type="gene ID" value="ACRNAN_scaffold4130.g26025"/>
</dbReference>
<dbReference type="PANTHER" id="PTHR20948:SF2">
    <property type="entry name" value="TRANSMEMBRANE PROTEIN 164"/>
    <property type="match status" value="1"/>
</dbReference>